<accession>A0A6J5QEB4</accession>
<gene>
    <name evidence="1" type="ORF">UFOVP1043_84</name>
</gene>
<organism evidence="1">
    <name type="scientific">uncultured Caudovirales phage</name>
    <dbReference type="NCBI Taxonomy" id="2100421"/>
    <lineage>
        <taxon>Viruses</taxon>
        <taxon>Duplodnaviria</taxon>
        <taxon>Heunggongvirae</taxon>
        <taxon>Uroviricota</taxon>
        <taxon>Caudoviricetes</taxon>
        <taxon>Peduoviridae</taxon>
        <taxon>Maltschvirus</taxon>
        <taxon>Maltschvirus maltsch</taxon>
    </lineage>
</organism>
<evidence type="ECO:0000313" key="1">
    <source>
        <dbReference type="EMBL" id="CAB4180687.1"/>
    </source>
</evidence>
<protein>
    <submittedName>
        <fullName evidence="1">Uncharacterized protein</fullName>
    </submittedName>
</protein>
<name>A0A6J5QEB4_9CAUD</name>
<reference evidence="1" key="1">
    <citation type="submission" date="2020-05" db="EMBL/GenBank/DDBJ databases">
        <authorList>
            <person name="Chiriac C."/>
            <person name="Salcher M."/>
            <person name="Ghai R."/>
            <person name="Kavagutti S V."/>
        </authorList>
    </citation>
    <scope>NUCLEOTIDE SEQUENCE</scope>
</reference>
<dbReference type="EMBL" id="LR797001">
    <property type="protein sequence ID" value="CAB4180687.1"/>
    <property type="molecule type" value="Genomic_DNA"/>
</dbReference>
<sequence length="61" mass="6893">MTTVLDVLRKELEDEIAAHTDALARGRVEDYPSYKQLVGTLSGLSLALNRLKDLQKYEDDN</sequence>
<proteinExistence type="predicted"/>